<reference evidence="1 2" key="1">
    <citation type="submission" date="2019-03" db="EMBL/GenBank/DDBJ databases">
        <title>Deep-cultivation of Planctomycetes and their phenomic and genomic characterization uncovers novel biology.</title>
        <authorList>
            <person name="Wiegand S."/>
            <person name="Jogler M."/>
            <person name="Boedeker C."/>
            <person name="Pinto D."/>
            <person name="Vollmers J."/>
            <person name="Rivas-Marin E."/>
            <person name="Kohn T."/>
            <person name="Peeters S.H."/>
            <person name="Heuer A."/>
            <person name="Rast P."/>
            <person name="Oberbeckmann S."/>
            <person name="Bunk B."/>
            <person name="Jeske O."/>
            <person name="Meyerdierks A."/>
            <person name="Storesund J.E."/>
            <person name="Kallscheuer N."/>
            <person name="Luecker S."/>
            <person name="Lage O.M."/>
            <person name="Pohl T."/>
            <person name="Merkel B.J."/>
            <person name="Hornburger P."/>
            <person name="Mueller R.-W."/>
            <person name="Bruemmer F."/>
            <person name="Labrenz M."/>
            <person name="Spormann A.M."/>
            <person name="Op den Camp H."/>
            <person name="Overmann J."/>
            <person name="Amann R."/>
            <person name="Jetten M.S.M."/>
            <person name="Mascher T."/>
            <person name="Medema M.H."/>
            <person name="Devos D.P."/>
            <person name="Kaster A.-K."/>
            <person name="Ovreas L."/>
            <person name="Rohde M."/>
            <person name="Galperin M.Y."/>
            <person name="Jogler C."/>
        </authorList>
    </citation>
    <scope>NUCLEOTIDE SEQUENCE [LARGE SCALE GENOMIC DNA]</scope>
    <source>
        <strain evidence="1 2">V202</strain>
    </source>
</reference>
<protein>
    <submittedName>
        <fullName evidence="1">Uncharacterized protein</fullName>
    </submittedName>
</protein>
<proteinExistence type="predicted"/>
<organism evidence="1 2">
    <name type="scientific">Gimesia aquarii</name>
    <dbReference type="NCBI Taxonomy" id="2527964"/>
    <lineage>
        <taxon>Bacteria</taxon>
        <taxon>Pseudomonadati</taxon>
        <taxon>Planctomycetota</taxon>
        <taxon>Planctomycetia</taxon>
        <taxon>Planctomycetales</taxon>
        <taxon>Planctomycetaceae</taxon>
        <taxon>Gimesia</taxon>
    </lineage>
</organism>
<name>A0A517WSM5_9PLAN</name>
<dbReference type="EMBL" id="CP037422">
    <property type="protein sequence ID" value="QDU08269.1"/>
    <property type="molecule type" value="Genomic_DNA"/>
</dbReference>
<dbReference type="Proteomes" id="UP000318384">
    <property type="component" value="Chromosome"/>
</dbReference>
<accession>A0A517WSM5</accession>
<dbReference type="AlphaFoldDB" id="A0A517WSM5"/>
<gene>
    <name evidence="1" type="ORF">V202x_16350</name>
</gene>
<evidence type="ECO:0000313" key="2">
    <source>
        <dbReference type="Proteomes" id="UP000318384"/>
    </source>
</evidence>
<sequence>MVPHFEQRIISISTYLHIVEMTIINFCNDYRE</sequence>
<evidence type="ECO:0000313" key="1">
    <source>
        <dbReference type="EMBL" id="QDU08269.1"/>
    </source>
</evidence>
<keyword evidence="2" id="KW-1185">Reference proteome</keyword>